<evidence type="ECO:0000256" key="5">
    <source>
        <dbReference type="ARBA" id="ARBA00023172"/>
    </source>
</evidence>
<evidence type="ECO:0000256" key="4">
    <source>
        <dbReference type="ARBA" id="ARBA00023125"/>
    </source>
</evidence>
<keyword evidence="8" id="KW-1185">Reference proteome</keyword>
<evidence type="ECO:0000256" key="3">
    <source>
        <dbReference type="ARBA" id="ARBA00022578"/>
    </source>
</evidence>
<sequence>MGKNGGNSRNGKRSKTVLTDVGPVEIVVLRDRDGSFEPKIVKKRANPSPLCSGPGTRARTLPPTRARPPASP</sequence>
<keyword evidence="5" id="KW-0233">DNA recombination</keyword>
<gene>
    <name evidence="7" type="ORF">GCM10010478_47770</name>
</gene>
<feature type="region of interest" description="Disordered" evidence="6">
    <location>
        <begin position="39"/>
        <end position="72"/>
    </location>
</feature>
<evidence type="ECO:0000313" key="7">
    <source>
        <dbReference type="EMBL" id="GAA2940509.1"/>
    </source>
</evidence>
<keyword evidence="4" id="KW-0238">DNA-binding</keyword>
<dbReference type="EMBL" id="BAAAVA010000068">
    <property type="protein sequence ID" value="GAA2940509.1"/>
    <property type="molecule type" value="Genomic_DNA"/>
</dbReference>
<comment type="function">
    <text evidence="1">Required for the transposition of the insertion element.</text>
</comment>
<accession>A0ABN3X755</accession>
<dbReference type="Proteomes" id="UP001501423">
    <property type="component" value="Unassembled WGS sequence"/>
</dbReference>
<evidence type="ECO:0000256" key="1">
    <source>
        <dbReference type="ARBA" id="ARBA00002190"/>
    </source>
</evidence>
<evidence type="ECO:0000313" key="8">
    <source>
        <dbReference type="Proteomes" id="UP001501423"/>
    </source>
</evidence>
<evidence type="ECO:0008006" key="9">
    <source>
        <dbReference type="Google" id="ProtNLM"/>
    </source>
</evidence>
<dbReference type="InterPro" id="IPR001207">
    <property type="entry name" value="Transposase_mutator"/>
</dbReference>
<evidence type="ECO:0000256" key="6">
    <source>
        <dbReference type="SAM" id="MobiDB-lite"/>
    </source>
</evidence>
<comment type="similarity">
    <text evidence="2">Belongs to the transposase mutator family.</text>
</comment>
<reference evidence="7 8" key="1">
    <citation type="journal article" date="2019" name="Int. J. Syst. Evol. Microbiol.">
        <title>The Global Catalogue of Microorganisms (GCM) 10K type strain sequencing project: providing services to taxonomists for standard genome sequencing and annotation.</title>
        <authorList>
            <consortium name="The Broad Institute Genomics Platform"/>
            <consortium name="The Broad Institute Genome Sequencing Center for Infectious Disease"/>
            <person name="Wu L."/>
            <person name="Ma J."/>
        </authorList>
    </citation>
    <scope>NUCLEOTIDE SEQUENCE [LARGE SCALE GENOMIC DNA]</scope>
    <source>
        <strain evidence="7 8">JCM 9650</strain>
    </source>
</reference>
<organism evidence="7 8">
    <name type="scientific">Streptomyces erythrogriseus</name>
    <dbReference type="NCBI Taxonomy" id="284027"/>
    <lineage>
        <taxon>Bacteria</taxon>
        <taxon>Bacillati</taxon>
        <taxon>Actinomycetota</taxon>
        <taxon>Actinomycetes</taxon>
        <taxon>Kitasatosporales</taxon>
        <taxon>Streptomycetaceae</taxon>
        <taxon>Streptomyces</taxon>
        <taxon>Streptomyces griseoincarnatus group</taxon>
    </lineage>
</organism>
<comment type="caution">
    <text evidence="7">The sequence shown here is derived from an EMBL/GenBank/DDBJ whole genome shotgun (WGS) entry which is preliminary data.</text>
</comment>
<evidence type="ECO:0000256" key="2">
    <source>
        <dbReference type="ARBA" id="ARBA00010961"/>
    </source>
</evidence>
<dbReference type="Pfam" id="PF00872">
    <property type="entry name" value="Transposase_mut"/>
    <property type="match status" value="1"/>
</dbReference>
<name>A0ABN3X755_9ACTN</name>
<protein>
    <recommendedName>
        <fullName evidence="9">Transposase</fullName>
    </recommendedName>
</protein>
<proteinExistence type="inferred from homology"/>
<keyword evidence="3" id="KW-0815">Transposition</keyword>